<feature type="region of interest" description="Disordered" evidence="1">
    <location>
        <begin position="17"/>
        <end position="63"/>
    </location>
</feature>
<feature type="compositionally biased region" description="Gly residues" evidence="1">
    <location>
        <begin position="33"/>
        <end position="46"/>
    </location>
</feature>
<dbReference type="EMBL" id="JAAYEE010000037">
    <property type="protein sequence ID" value="NLW34287.1"/>
    <property type="molecule type" value="Genomic_DNA"/>
</dbReference>
<proteinExistence type="predicted"/>
<evidence type="ECO:0000313" key="3">
    <source>
        <dbReference type="Proteomes" id="UP000777265"/>
    </source>
</evidence>
<comment type="caution">
    <text evidence="2">The sequence shown here is derived from an EMBL/GenBank/DDBJ whole genome shotgun (WGS) entry which is preliminary data.</text>
</comment>
<name>A0A971M1B7_9BACT</name>
<sequence length="63" mass="6779">MEVDRLWAPVYPCLARHISEVHGRKSGRSETGETGGKSGKGKTGGTRGKDRGKSRGKRGFLHG</sequence>
<accession>A0A971M1B7</accession>
<protein>
    <submittedName>
        <fullName evidence="2">Uncharacterized protein</fullName>
    </submittedName>
</protein>
<organism evidence="2 3">
    <name type="scientific">Syntrophorhabdus aromaticivorans</name>
    <dbReference type="NCBI Taxonomy" id="328301"/>
    <lineage>
        <taxon>Bacteria</taxon>
        <taxon>Pseudomonadati</taxon>
        <taxon>Thermodesulfobacteriota</taxon>
        <taxon>Syntrophorhabdia</taxon>
        <taxon>Syntrophorhabdales</taxon>
        <taxon>Syntrophorhabdaceae</taxon>
        <taxon>Syntrophorhabdus</taxon>
    </lineage>
</organism>
<reference evidence="2" key="1">
    <citation type="journal article" date="2020" name="Biotechnol. Biofuels">
        <title>New insights from the biogas microbiome by comprehensive genome-resolved metagenomics of nearly 1600 species originating from multiple anaerobic digesters.</title>
        <authorList>
            <person name="Campanaro S."/>
            <person name="Treu L."/>
            <person name="Rodriguez-R L.M."/>
            <person name="Kovalovszki A."/>
            <person name="Ziels R.M."/>
            <person name="Maus I."/>
            <person name="Zhu X."/>
            <person name="Kougias P.G."/>
            <person name="Basile A."/>
            <person name="Luo G."/>
            <person name="Schluter A."/>
            <person name="Konstantinidis K.T."/>
            <person name="Angelidaki I."/>
        </authorList>
    </citation>
    <scope>NUCLEOTIDE SEQUENCE</scope>
    <source>
        <strain evidence="2">AS06rmzACSIP_7</strain>
    </source>
</reference>
<dbReference type="Proteomes" id="UP000777265">
    <property type="component" value="Unassembled WGS sequence"/>
</dbReference>
<feature type="compositionally biased region" description="Basic residues" evidence="1">
    <location>
        <begin position="54"/>
        <end position="63"/>
    </location>
</feature>
<feature type="compositionally biased region" description="Basic and acidic residues" evidence="1">
    <location>
        <begin position="17"/>
        <end position="31"/>
    </location>
</feature>
<dbReference type="AlphaFoldDB" id="A0A971M1B7"/>
<reference evidence="2" key="2">
    <citation type="submission" date="2020-01" db="EMBL/GenBank/DDBJ databases">
        <authorList>
            <person name="Campanaro S."/>
        </authorList>
    </citation>
    <scope>NUCLEOTIDE SEQUENCE</scope>
    <source>
        <strain evidence="2">AS06rmzACSIP_7</strain>
    </source>
</reference>
<gene>
    <name evidence="2" type="ORF">GXY80_02230</name>
</gene>
<evidence type="ECO:0000256" key="1">
    <source>
        <dbReference type="SAM" id="MobiDB-lite"/>
    </source>
</evidence>
<evidence type="ECO:0000313" key="2">
    <source>
        <dbReference type="EMBL" id="NLW34287.1"/>
    </source>
</evidence>